<comment type="caution">
    <text evidence="2">The sequence shown here is derived from an EMBL/GenBank/DDBJ whole genome shotgun (WGS) entry which is preliminary data.</text>
</comment>
<dbReference type="Proteomes" id="UP000658258">
    <property type="component" value="Unassembled WGS sequence"/>
</dbReference>
<name>A0ABQ3IE96_9BACT</name>
<dbReference type="Gene3D" id="3.90.550.10">
    <property type="entry name" value="Spore Coat Polysaccharide Biosynthesis Protein SpsA, Chain A"/>
    <property type="match status" value="1"/>
</dbReference>
<evidence type="ECO:0000259" key="1">
    <source>
        <dbReference type="Pfam" id="PF12804"/>
    </source>
</evidence>
<dbReference type="InterPro" id="IPR025877">
    <property type="entry name" value="MobA-like_NTP_Trfase"/>
</dbReference>
<dbReference type="GO" id="GO:0016301">
    <property type="term" value="F:kinase activity"/>
    <property type="evidence" value="ECO:0007669"/>
    <property type="project" value="UniProtKB-KW"/>
</dbReference>
<organism evidence="2 3">
    <name type="scientific">Roseivirga thermotolerans</name>
    <dbReference type="NCBI Taxonomy" id="1758176"/>
    <lineage>
        <taxon>Bacteria</taxon>
        <taxon>Pseudomonadati</taxon>
        <taxon>Bacteroidota</taxon>
        <taxon>Cytophagia</taxon>
        <taxon>Cytophagales</taxon>
        <taxon>Roseivirgaceae</taxon>
        <taxon>Roseivirga</taxon>
    </lineage>
</organism>
<dbReference type="Pfam" id="PF12804">
    <property type="entry name" value="NTP_transf_3"/>
    <property type="match status" value="1"/>
</dbReference>
<accession>A0ABQ3IE96</accession>
<keyword evidence="2" id="KW-0808">Transferase</keyword>
<dbReference type="SUPFAM" id="SSF53448">
    <property type="entry name" value="Nucleotide-diphospho-sugar transferases"/>
    <property type="match status" value="1"/>
</dbReference>
<dbReference type="CDD" id="cd04182">
    <property type="entry name" value="GT_2_like_f"/>
    <property type="match status" value="1"/>
</dbReference>
<reference evidence="3" key="1">
    <citation type="journal article" date="2019" name="Int. J. Syst. Evol. Microbiol.">
        <title>The Global Catalogue of Microorganisms (GCM) 10K type strain sequencing project: providing services to taxonomists for standard genome sequencing and annotation.</title>
        <authorList>
            <consortium name="The Broad Institute Genomics Platform"/>
            <consortium name="The Broad Institute Genome Sequencing Center for Infectious Disease"/>
            <person name="Wu L."/>
            <person name="Ma J."/>
        </authorList>
    </citation>
    <scope>NUCLEOTIDE SEQUENCE [LARGE SCALE GENOMIC DNA]</scope>
    <source>
        <strain evidence="3">CGMCC 1.15111</strain>
    </source>
</reference>
<dbReference type="PANTHER" id="PTHR43777">
    <property type="entry name" value="MOLYBDENUM COFACTOR CYTIDYLYLTRANSFERASE"/>
    <property type="match status" value="1"/>
</dbReference>
<feature type="domain" description="MobA-like NTP transferase" evidence="1">
    <location>
        <begin position="5"/>
        <end position="162"/>
    </location>
</feature>
<dbReference type="InterPro" id="IPR029044">
    <property type="entry name" value="Nucleotide-diphossugar_trans"/>
</dbReference>
<gene>
    <name evidence="2" type="ORF">GCM10011340_33200</name>
</gene>
<keyword evidence="3" id="KW-1185">Reference proteome</keyword>
<keyword evidence="2" id="KW-0418">Kinase</keyword>
<sequence length="195" mass="21379">MKIGAVLLAAGLSTRMQGPNKMLLPFGHTTILTATLTHLLDSEVSKIALVLGRNASEFQVDSNEKVDLVVNPQPERGMTSSIQCGLRKLMSMDALMVCLADMPLLSSSDYTGLIQSFRNTEKTILVPIYKGAKGNPVVFDKRHFHEILNHKGANGCSGVVQHNLNAVERLEVSSDRFIADIDTPIDYQKMLKAIE</sequence>
<evidence type="ECO:0000313" key="3">
    <source>
        <dbReference type="Proteomes" id="UP000658258"/>
    </source>
</evidence>
<dbReference type="PANTHER" id="PTHR43777:SF1">
    <property type="entry name" value="MOLYBDENUM COFACTOR CYTIDYLYLTRANSFERASE"/>
    <property type="match status" value="1"/>
</dbReference>
<protein>
    <submittedName>
        <fullName evidence="2">4-diphosphocytidyl-2C-methyl-D-erythritol kinase</fullName>
    </submittedName>
</protein>
<dbReference type="EMBL" id="BNAG01000004">
    <property type="protein sequence ID" value="GHE73783.1"/>
    <property type="molecule type" value="Genomic_DNA"/>
</dbReference>
<proteinExistence type="predicted"/>
<evidence type="ECO:0000313" key="2">
    <source>
        <dbReference type="EMBL" id="GHE73783.1"/>
    </source>
</evidence>
<dbReference type="RefSeq" id="WP_189631409.1">
    <property type="nucleotide sequence ID" value="NZ_BNAG01000004.1"/>
</dbReference>